<evidence type="ECO:0000259" key="10">
    <source>
        <dbReference type="PROSITE" id="PS50893"/>
    </source>
</evidence>
<evidence type="ECO:0000256" key="5">
    <source>
        <dbReference type="ARBA" id="ARBA00022741"/>
    </source>
</evidence>
<protein>
    <submittedName>
        <fullName evidence="11">ABC transporter ATP-binding protein</fullName>
    </submittedName>
</protein>
<keyword evidence="6 11" id="KW-0067">ATP-binding</keyword>
<dbReference type="GO" id="GO:0005886">
    <property type="term" value="C:plasma membrane"/>
    <property type="evidence" value="ECO:0007669"/>
    <property type="project" value="UniProtKB-SubCell"/>
</dbReference>
<dbReference type="GO" id="GO:0006826">
    <property type="term" value="P:iron ion transport"/>
    <property type="evidence" value="ECO:0007669"/>
    <property type="project" value="UniProtKB-KW"/>
</dbReference>
<dbReference type="GO" id="GO:0016887">
    <property type="term" value="F:ATP hydrolysis activity"/>
    <property type="evidence" value="ECO:0007669"/>
    <property type="project" value="InterPro"/>
</dbReference>
<dbReference type="InterPro" id="IPR051535">
    <property type="entry name" value="Siderophore_ABC-ATPase"/>
</dbReference>
<dbReference type="SUPFAM" id="SSF52540">
    <property type="entry name" value="P-loop containing nucleoside triphosphate hydrolases"/>
    <property type="match status" value="1"/>
</dbReference>
<dbReference type="FunFam" id="3.40.50.300:FF:000134">
    <property type="entry name" value="Iron-enterobactin ABC transporter ATP-binding protein"/>
    <property type="match status" value="1"/>
</dbReference>
<accession>A0A3N0AJN8</accession>
<keyword evidence="2" id="KW-0813">Transport</keyword>
<dbReference type="PANTHER" id="PTHR42771">
    <property type="entry name" value="IRON(3+)-HYDROXAMATE IMPORT ATP-BINDING PROTEIN FHUC"/>
    <property type="match status" value="1"/>
</dbReference>
<dbReference type="InterPro" id="IPR017871">
    <property type="entry name" value="ABC_transporter-like_CS"/>
</dbReference>
<name>A0A3N0AJN8_9ACTN</name>
<dbReference type="InterPro" id="IPR027417">
    <property type="entry name" value="P-loop_NTPase"/>
</dbReference>
<proteinExistence type="predicted"/>
<dbReference type="InterPro" id="IPR003439">
    <property type="entry name" value="ABC_transporter-like_ATP-bd"/>
</dbReference>
<dbReference type="InterPro" id="IPR003593">
    <property type="entry name" value="AAA+_ATPase"/>
</dbReference>
<evidence type="ECO:0000313" key="12">
    <source>
        <dbReference type="Proteomes" id="UP000267368"/>
    </source>
</evidence>
<dbReference type="Gene3D" id="3.40.50.300">
    <property type="entry name" value="P-loop containing nucleotide triphosphate hydrolases"/>
    <property type="match status" value="1"/>
</dbReference>
<keyword evidence="7" id="KW-0408">Iron</keyword>
<evidence type="ECO:0000256" key="4">
    <source>
        <dbReference type="ARBA" id="ARBA00022496"/>
    </source>
</evidence>
<dbReference type="EMBL" id="QICB01000001">
    <property type="protein sequence ID" value="RNL21738.1"/>
    <property type="molecule type" value="Genomic_DNA"/>
</dbReference>
<dbReference type="PANTHER" id="PTHR42771:SF2">
    <property type="entry name" value="IRON(3+)-HYDROXAMATE IMPORT ATP-BINDING PROTEIN FHUC"/>
    <property type="match status" value="1"/>
</dbReference>
<evidence type="ECO:0000313" key="11">
    <source>
        <dbReference type="EMBL" id="RNL21738.1"/>
    </source>
</evidence>
<organism evidence="11 12">
    <name type="scientific">Slackia faecicanis</name>
    <dbReference type="NCBI Taxonomy" id="255723"/>
    <lineage>
        <taxon>Bacteria</taxon>
        <taxon>Bacillati</taxon>
        <taxon>Actinomycetota</taxon>
        <taxon>Coriobacteriia</taxon>
        <taxon>Eggerthellales</taxon>
        <taxon>Eggerthellaceae</taxon>
        <taxon>Slackia</taxon>
    </lineage>
</organism>
<evidence type="ECO:0000256" key="3">
    <source>
        <dbReference type="ARBA" id="ARBA00022475"/>
    </source>
</evidence>
<dbReference type="Proteomes" id="UP000267368">
    <property type="component" value="Unassembled WGS sequence"/>
</dbReference>
<dbReference type="CDD" id="cd03214">
    <property type="entry name" value="ABC_Iron-Siderophores_B12_Hemin"/>
    <property type="match status" value="1"/>
</dbReference>
<keyword evidence="4" id="KW-0410">Iron transport</keyword>
<comment type="subcellular location">
    <subcellularLocation>
        <location evidence="1">Cell membrane</location>
        <topology evidence="1">Peripheral membrane protein</topology>
    </subcellularLocation>
</comment>
<dbReference type="PROSITE" id="PS50893">
    <property type="entry name" value="ABC_TRANSPORTER_2"/>
    <property type="match status" value="1"/>
</dbReference>
<evidence type="ECO:0000256" key="9">
    <source>
        <dbReference type="ARBA" id="ARBA00023136"/>
    </source>
</evidence>
<keyword evidence="9" id="KW-0472">Membrane</keyword>
<dbReference type="PROSITE" id="PS00211">
    <property type="entry name" value="ABC_TRANSPORTER_1"/>
    <property type="match status" value="1"/>
</dbReference>
<reference evidence="12" key="1">
    <citation type="submission" date="2018-05" db="EMBL/GenBank/DDBJ databases">
        <title>Genome Sequencing of selected type strains of the family Eggerthellaceae.</title>
        <authorList>
            <person name="Danylec N."/>
            <person name="Stoll D.A."/>
            <person name="Doetsch A."/>
            <person name="Huch M."/>
        </authorList>
    </citation>
    <scope>NUCLEOTIDE SEQUENCE [LARGE SCALE GENOMIC DNA]</scope>
    <source>
        <strain evidence="12">DSM 17537</strain>
    </source>
</reference>
<evidence type="ECO:0000256" key="8">
    <source>
        <dbReference type="ARBA" id="ARBA00023065"/>
    </source>
</evidence>
<dbReference type="AlphaFoldDB" id="A0A3N0AJN8"/>
<keyword evidence="3" id="KW-1003">Cell membrane</keyword>
<keyword evidence="5" id="KW-0547">Nucleotide-binding</keyword>
<evidence type="ECO:0000256" key="2">
    <source>
        <dbReference type="ARBA" id="ARBA00022448"/>
    </source>
</evidence>
<dbReference type="Pfam" id="PF00005">
    <property type="entry name" value="ABC_tran"/>
    <property type="match status" value="1"/>
</dbReference>
<dbReference type="OrthoDB" id="5296765at2"/>
<evidence type="ECO:0000256" key="7">
    <source>
        <dbReference type="ARBA" id="ARBA00023004"/>
    </source>
</evidence>
<dbReference type="GO" id="GO:0005524">
    <property type="term" value="F:ATP binding"/>
    <property type="evidence" value="ECO:0007669"/>
    <property type="project" value="UniProtKB-KW"/>
</dbReference>
<dbReference type="SMART" id="SM00382">
    <property type="entry name" value="AAA"/>
    <property type="match status" value="1"/>
</dbReference>
<feature type="domain" description="ABC transporter" evidence="10">
    <location>
        <begin position="1"/>
        <end position="235"/>
    </location>
</feature>
<evidence type="ECO:0000256" key="6">
    <source>
        <dbReference type="ARBA" id="ARBA00022840"/>
    </source>
</evidence>
<gene>
    <name evidence="11" type="ORF">DMP07_00175</name>
</gene>
<keyword evidence="12" id="KW-1185">Reference proteome</keyword>
<evidence type="ECO:0000256" key="1">
    <source>
        <dbReference type="ARBA" id="ARBA00004202"/>
    </source>
</evidence>
<keyword evidence="8" id="KW-0406">Ion transport</keyword>
<sequence length="253" mass="27280">MRGVGFSYDRSRPFIEDVSIGFERGAVTSIVGPNGCGKSTLLKVACGIVRPCRGDVLLDGRNVRSYAARERARRLALLAQGPRPPAMTVESLVACGRFPYSSSQGRLSRADRAAVEHAMELADVACLRSCDLRRLSGGQRQRAFVAMTLAQDADTVVLDEPTTYLDIGACHDVMGLVRRLNEECGKTVVLVIHDLDLALRYSDRMAVMDAGAVTAAGTVDEVYASRAIDEAFGVDLHRCGVGSDEVYVALPRS</sequence>
<comment type="caution">
    <text evidence="11">The sequence shown here is derived from an EMBL/GenBank/DDBJ whole genome shotgun (WGS) entry which is preliminary data.</text>
</comment>